<dbReference type="Proteomes" id="UP001151760">
    <property type="component" value="Unassembled WGS sequence"/>
</dbReference>
<comment type="caution">
    <text evidence="2">The sequence shown here is derived from an EMBL/GenBank/DDBJ whole genome shotgun (WGS) entry which is preliminary data.</text>
</comment>
<protein>
    <submittedName>
        <fullName evidence="2">Zinc finger MYM-type protein 1-like protein</fullName>
    </submittedName>
</protein>
<keyword evidence="3" id="KW-1185">Reference proteome</keyword>
<accession>A0ABQ4XW72</accession>
<dbReference type="EMBL" id="BQNB010009840">
    <property type="protein sequence ID" value="GJS69128.1"/>
    <property type="molecule type" value="Genomic_DNA"/>
</dbReference>
<dbReference type="SMART" id="SM00597">
    <property type="entry name" value="ZnF_TTF"/>
    <property type="match status" value="1"/>
</dbReference>
<reference evidence="2" key="1">
    <citation type="journal article" date="2022" name="Int. J. Mol. Sci.">
        <title>Draft Genome of Tanacetum Coccineum: Genomic Comparison of Closely Related Tanacetum-Family Plants.</title>
        <authorList>
            <person name="Yamashiro T."/>
            <person name="Shiraishi A."/>
            <person name="Nakayama K."/>
            <person name="Satake H."/>
        </authorList>
    </citation>
    <scope>NUCLEOTIDE SEQUENCE</scope>
</reference>
<organism evidence="2 3">
    <name type="scientific">Tanacetum coccineum</name>
    <dbReference type="NCBI Taxonomy" id="301880"/>
    <lineage>
        <taxon>Eukaryota</taxon>
        <taxon>Viridiplantae</taxon>
        <taxon>Streptophyta</taxon>
        <taxon>Embryophyta</taxon>
        <taxon>Tracheophyta</taxon>
        <taxon>Spermatophyta</taxon>
        <taxon>Magnoliopsida</taxon>
        <taxon>eudicotyledons</taxon>
        <taxon>Gunneridae</taxon>
        <taxon>Pentapetalae</taxon>
        <taxon>asterids</taxon>
        <taxon>campanulids</taxon>
        <taxon>Asterales</taxon>
        <taxon>Asteraceae</taxon>
        <taxon>Asteroideae</taxon>
        <taxon>Anthemideae</taxon>
        <taxon>Anthemidinae</taxon>
        <taxon>Tanacetum</taxon>
    </lineage>
</organism>
<reference evidence="2" key="2">
    <citation type="submission" date="2022-01" db="EMBL/GenBank/DDBJ databases">
        <authorList>
            <person name="Yamashiro T."/>
            <person name="Shiraishi A."/>
            <person name="Satake H."/>
            <person name="Nakayama K."/>
        </authorList>
    </citation>
    <scope>NUCLEOTIDE SEQUENCE</scope>
</reference>
<evidence type="ECO:0000313" key="3">
    <source>
        <dbReference type="Proteomes" id="UP001151760"/>
    </source>
</evidence>
<gene>
    <name evidence="2" type="ORF">Tco_0701969</name>
</gene>
<sequence>MERVPCRPRSHNFPQTKFGVKSLRFNPSWFNKYDWLEYSIDKEAAFCLVCYLFKNKDDHVEDPFVKNGFKGWNRRIGLDKHVGKFNSVYNQAREKYDALNKPKASIQNIFDYSKKEDMNKY</sequence>
<evidence type="ECO:0000313" key="2">
    <source>
        <dbReference type="EMBL" id="GJS69128.1"/>
    </source>
</evidence>
<name>A0ABQ4XW72_9ASTR</name>
<feature type="domain" description="TTF-type" evidence="1">
    <location>
        <begin position="21"/>
        <end position="111"/>
    </location>
</feature>
<dbReference type="InterPro" id="IPR006580">
    <property type="entry name" value="Znf_TTF"/>
</dbReference>
<proteinExistence type="predicted"/>
<evidence type="ECO:0000259" key="1">
    <source>
        <dbReference type="SMART" id="SM00597"/>
    </source>
</evidence>